<dbReference type="SUPFAM" id="SSF51338">
    <property type="entry name" value="Composite domain of metallo-dependent hydrolases"/>
    <property type="match status" value="1"/>
</dbReference>
<dbReference type="AlphaFoldDB" id="A0A2A8ZZ81"/>
<dbReference type="InterPro" id="IPR013108">
    <property type="entry name" value="Amidohydro_3"/>
</dbReference>
<sequence length="534" mass="60609">MGEIWYGGTIYTMREENEKVDAVYVENGMIVDVGSKEELEDRYATVKLHDLEGKTMIPGLVDSHMHLIGHGERLLRLDLSNCTSYSEVLTLVRKRVEEAPKGSWVIGEGWNENNFIDTKDVHVKDLDEISKEHPILLKRVCRHVTWVNSYILQEANITEATQDPKGGKIGRDVSNNLTGLLYEQGQELIKHVQPEIDEAYLQSALQTAIKDCWQYGLVGGHTEDLNYYGGFRKTHNAFSHVIKEMPFKAHLLVHHEVAHERKEYENEHYIEFGAMKIFSDGSFGGRTALLSKPYEDAQETNGVAIFSRKELAELVKKARDLHMPVAIHTIGDLSLEYVIDALELYPPAEGLRDRIIHCQLAREELIERMKSLQAIIDIQPVFVSSDFPSVIEKLGEHRLRYAYAWKTLLEAGLHCNGGSDAPIEQVNPFLGIYSAVTRRSFIDGVCYMPEERLTVYEAVSLFTTGSAYAIGKEAKRGQIAKGYEADFTILDRNIFEIEAEEIKEVQAAMTVIDGRVVYKKVCENISEIIEIYRP</sequence>
<organism evidence="2 3">
    <name type="scientific">Bacillus cereus</name>
    <dbReference type="NCBI Taxonomy" id="1396"/>
    <lineage>
        <taxon>Bacteria</taxon>
        <taxon>Bacillati</taxon>
        <taxon>Bacillota</taxon>
        <taxon>Bacilli</taxon>
        <taxon>Bacillales</taxon>
        <taxon>Bacillaceae</taxon>
        <taxon>Bacillus</taxon>
        <taxon>Bacillus cereus group</taxon>
    </lineage>
</organism>
<name>A0A2A8ZZ81_BACCE</name>
<dbReference type="Gene3D" id="3.20.20.140">
    <property type="entry name" value="Metal-dependent hydrolases"/>
    <property type="match status" value="1"/>
</dbReference>
<keyword evidence="2" id="KW-0378">Hydrolase</keyword>
<feature type="domain" description="Amidohydrolase 3" evidence="1">
    <location>
        <begin position="49"/>
        <end position="518"/>
    </location>
</feature>
<evidence type="ECO:0000259" key="1">
    <source>
        <dbReference type="Pfam" id="PF07969"/>
    </source>
</evidence>
<dbReference type="InterPro" id="IPR032466">
    <property type="entry name" value="Metal_Hydrolase"/>
</dbReference>
<dbReference type="Proteomes" id="UP000220032">
    <property type="component" value="Unassembled WGS sequence"/>
</dbReference>
<gene>
    <name evidence="2" type="ORF">CN307_15170</name>
</gene>
<dbReference type="Gene3D" id="3.10.310.70">
    <property type="match status" value="1"/>
</dbReference>
<dbReference type="CDD" id="cd01300">
    <property type="entry name" value="YtcJ_like"/>
    <property type="match status" value="1"/>
</dbReference>
<dbReference type="RefSeq" id="WP_098342871.1">
    <property type="nucleotide sequence ID" value="NZ_NTRR01000023.1"/>
</dbReference>
<protein>
    <submittedName>
        <fullName evidence="2">Amidohydrolase</fullName>
    </submittedName>
</protein>
<dbReference type="EMBL" id="NTRR01000023">
    <property type="protein sequence ID" value="PFE14466.1"/>
    <property type="molecule type" value="Genomic_DNA"/>
</dbReference>
<dbReference type="InterPro" id="IPR011059">
    <property type="entry name" value="Metal-dep_hydrolase_composite"/>
</dbReference>
<dbReference type="PANTHER" id="PTHR22642:SF2">
    <property type="entry name" value="PROTEIN LONG AFTER FAR-RED 3"/>
    <property type="match status" value="1"/>
</dbReference>
<dbReference type="InterPro" id="IPR033932">
    <property type="entry name" value="YtcJ-like"/>
</dbReference>
<evidence type="ECO:0000313" key="3">
    <source>
        <dbReference type="Proteomes" id="UP000220032"/>
    </source>
</evidence>
<dbReference type="GO" id="GO:0016810">
    <property type="term" value="F:hydrolase activity, acting on carbon-nitrogen (but not peptide) bonds"/>
    <property type="evidence" value="ECO:0007669"/>
    <property type="project" value="InterPro"/>
</dbReference>
<dbReference type="SUPFAM" id="SSF51556">
    <property type="entry name" value="Metallo-dependent hydrolases"/>
    <property type="match status" value="1"/>
</dbReference>
<dbReference type="Pfam" id="PF07969">
    <property type="entry name" value="Amidohydro_3"/>
    <property type="match status" value="1"/>
</dbReference>
<proteinExistence type="predicted"/>
<evidence type="ECO:0000313" key="2">
    <source>
        <dbReference type="EMBL" id="PFE14466.1"/>
    </source>
</evidence>
<dbReference type="Gene3D" id="2.30.40.10">
    <property type="entry name" value="Urease, subunit C, domain 1"/>
    <property type="match status" value="1"/>
</dbReference>
<accession>A0A2A8ZZ81</accession>
<dbReference type="PANTHER" id="PTHR22642">
    <property type="entry name" value="IMIDAZOLONEPROPIONASE"/>
    <property type="match status" value="1"/>
</dbReference>
<comment type="caution">
    <text evidence="2">The sequence shown here is derived from an EMBL/GenBank/DDBJ whole genome shotgun (WGS) entry which is preliminary data.</text>
</comment>
<reference evidence="2 3" key="1">
    <citation type="submission" date="2017-09" db="EMBL/GenBank/DDBJ databases">
        <title>Large-scale bioinformatics analysis of Bacillus genomes uncovers conserved roles of natural products in bacterial physiology.</title>
        <authorList>
            <consortium name="Agbiome Team Llc"/>
            <person name="Bleich R.M."/>
            <person name="Grubbs K.J."/>
            <person name="Santa Maria K.C."/>
            <person name="Allen S.E."/>
            <person name="Farag S."/>
            <person name="Shank E.A."/>
            <person name="Bowers A."/>
        </authorList>
    </citation>
    <scope>NUCLEOTIDE SEQUENCE [LARGE SCALE GENOMIC DNA]</scope>
    <source>
        <strain evidence="2 3">AFS022681</strain>
    </source>
</reference>